<dbReference type="Pfam" id="PF00888">
    <property type="entry name" value="Cullin"/>
    <property type="match status" value="1"/>
</dbReference>
<dbReference type="InterPro" id="IPR016158">
    <property type="entry name" value="Cullin_homology"/>
</dbReference>
<dbReference type="SUPFAM" id="SSF75632">
    <property type="entry name" value="Cullin homology domain"/>
    <property type="match status" value="1"/>
</dbReference>
<sequence>MRTFLDPKFVVLIAATISKKNGGTQGLKRVGEEDVEIIIDKARFLSPYLQGKDVFEKYYKQHLAKYFLAESPHQQSKRITQAYEEKATDDTYLDDGDLNVQHHFEVRSKVTNNSDNIPMSNTNGSVLLVTFNGCGTLEIFYSNDAEPESDFLSSDEWTGRKDIRHKGKKNS</sequence>
<proteinExistence type="inferred from homology"/>
<evidence type="ECO:0000259" key="3">
    <source>
        <dbReference type="PROSITE" id="PS50069"/>
    </source>
</evidence>
<reference evidence="4 5" key="1">
    <citation type="journal article" date="2024" name="G3 (Bethesda)">
        <title>Genome assembly of Hibiscus sabdariffa L. provides insights into metabolisms of medicinal natural products.</title>
        <authorList>
            <person name="Kim T."/>
        </authorList>
    </citation>
    <scope>NUCLEOTIDE SEQUENCE [LARGE SCALE GENOMIC DNA]</scope>
    <source>
        <strain evidence="4">TK-2024</strain>
        <tissue evidence="4">Old leaves</tissue>
    </source>
</reference>
<evidence type="ECO:0000256" key="1">
    <source>
        <dbReference type="PROSITE-ProRule" id="PRU00330"/>
    </source>
</evidence>
<dbReference type="Proteomes" id="UP001472677">
    <property type="component" value="Unassembled WGS sequence"/>
</dbReference>
<dbReference type="PROSITE" id="PS50069">
    <property type="entry name" value="CULLIN_2"/>
    <property type="match status" value="1"/>
</dbReference>
<dbReference type="EMBL" id="JBBPBM010000007">
    <property type="protein sequence ID" value="KAK8574588.1"/>
    <property type="molecule type" value="Genomic_DNA"/>
</dbReference>
<feature type="domain" description="Cullin family profile" evidence="3">
    <location>
        <begin position="5"/>
        <end position="70"/>
    </location>
</feature>
<accession>A0ABR2F8G9</accession>
<protein>
    <recommendedName>
        <fullName evidence="3">Cullin family profile domain-containing protein</fullName>
    </recommendedName>
</protein>
<evidence type="ECO:0000256" key="2">
    <source>
        <dbReference type="RuleBase" id="RU003829"/>
    </source>
</evidence>
<organism evidence="4 5">
    <name type="scientific">Hibiscus sabdariffa</name>
    <name type="common">roselle</name>
    <dbReference type="NCBI Taxonomy" id="183260"/>
    <lineage>
        <taxon>Eukaryota</taxon>
        <taxon>Viridiplantae</taxon>
        <taxon>Streptophyta</taxon>
        <taxon>Embryophyta</taxon>
        <taxon>Tracheophyta</taxon>
        <taxon>Spermatophyta</taxon>
        <taxon>Magnoliopsida</taxon>
        <taxon>eudicotyledons</taxon>
        <taxon>Gunneridae</taxon>
        <taxon>Pentapetalae</taxon>
        <taxon>rosids</taxon>
        <taxon>malvids</taxon>
        <taxon>Malvales</taxon>
        <taxon>Malvaceae</taxon>
        <taxon>Malvoideae</taxon>
        <taxon>Hibiscus</taxon>
    </lineage>
</organism>
<comment type="similarity">
    <text evidence="1 2">Belongs to the cullin family.</text>
</comment>
<dbReference type="InterPro" id="IPR036317">
    <property type="entry name" value="Cullin_homology_sf"/>
</dbReference>
<dbReference type="InterPro" id="IPR001373">
    <property type="entry name" value="Cullin_N"/>
</dbReference>
<dbReference type="Gene3D" id="1.20.1310.10">
    <property type="entry name" value="Cullin Repeats"/>
    <property type="match status" value="1"/>
</dbReference>
<comment type="caution">
    <text evidence="4">The sequence shown here is derived from an EMBL/GenBank/DDBJ whole genome shotgun (WGS) entry which is preliminary data.</text>
</comment>
<gene>
    <name evidence="4" type="ORF">V6N12_062278</name>
</gene>
<name>A0ABR2F8G9_9ROSI</name>
<keyword evidence="5" id="KW-1185">Reference proteome</keyword>
<evidence type="ECO:0000313" key="5">
    <source>
        <dbReference type="Proteomes" id="UP001472677"/>
    </source>
</evidence>
<evidence type="ECO:0000313" key="4">
    <source>
        <dbReference type="EMBL" id="KAK8574588.1"/>
    </source>
</evidence>